<comment type="similarity">
    <text evidence="2">Belongs to the sodium:solute symporter (SSF) (TC 2.A.21) family.</text>
</comment>
<keyword evidence="5" id="KW-0769">Symport</keyword>
<evidence type="ECO:0000256" key="5">
    <source>
        <dbReference type="ARBA" id="ARBA00022847"/>
    </source>
</evidence>
<dbReference type="OrthoDB" id="6078036at2759"/>
<evidence type="ECO:0000256" key="6">
    <source>
        <dbReference type="ARBA" id="ARBA00022979"/>
    </source>
</evidence>
<gene>
    <name evidence="15" type="ORF">MCOR_38262</name>
</gene>
<dbReference type="InterPro" id="IPR038377">
    <property type="entry name" value="Na/Glc_symporter_sf"/>
</dbReference>
<keyword evidence="11" id="KW-0325">Glycoprotein</keyword>
<reference evidence="15 16" key="1">
    <citation type="submission" date="2020-06" db="EMBL/GenBank/DDBJ databases">
        <authorList>
            <person name="Li R."/>
            <person name="Bekaert M."/>
        </authorList>
    </citation>
    <scope>NUCLEOTIDE SEQUENCE [LARGE SCALE GENOMIC DNA]</scope>
    <source>
        <strain evidence="16">wild</strain>
    </source>
</reference>
<feature type="transmembrane region" description="Helical" evidence="14">
    <location>
        <begin position="790"/>
        <end position="812"/>
    </location>
</feature>
<keyword evidence="6" id="KW-0530">Neurotransmitter biosynthesis</keyword>
<feature type="transmembrane region" description="Helical" evidence="14">
    <location>
        <begin position="759"/>
        <end position="781"/>
    </location>
</feature>
<dbReference type="GO" id="GO:0008292">
    <property type="term" value="P:acetylcholine biosynthetic process"/>
    <property type="evidence" value="ECO:0007669"/>
    <property type="project" value="TreeGrafter"/>
</dbReference>
<evidence type="ECO:0000256" key="2">
    <source>
        <dbReference type="ARBA" id="ARBA00006434"/>
    </source>
</evidence>
<dbReference type="AlphaFoldDB" id="A0A6J8D9Y9"/>
<dbReference type="EMBL" id="CACVKT020006964">
    <property type="protein sequence ID" value="CAC5404481.1"/>
    <property type="molecule type" value="Genomic_DNA"/>
</dbReference>
<feature type="transmembrane region" description="Helical" evidence="14">
    <location>
        <begin position="672"/>
        <end position="694"/>
    </location>
</feature>
<evidence type="ECO:0000256" key="10">
    <source>
        <dbReference type="ARBA" id="ARBA00023136"/>
    </source>
</evidence>
<evidence type="ECO:0000256" key="8">
    <source>
        <dbReference type="ARBA" id="ARBA00023053"/>
    </source>
</evidence>
<keyword evidence="7 14" id="KW-1133">Transmembrane helix</keyword>
<evidence type="ECO:0000256" key="7">
    <source>
        <dbReference type="ARBA" id="ARBA00022989"/>
    </source>
</evidence>
<evidence type="ECO:0000256" key="12">
    <source>
        <dbReference type="ARBA" id="ARBA00023201"/>
    </source>
</evidence>
<keyword evidence="16" id="KW-1185">Reference proteome</keyword>
<feature type="transmembrane region" description="Helical" evidence="14">
    <location>
        <begin position="832"/>
        <end position="852"/>
    </location>
</feature>
<evidence type="ECO:0000313" key="16">
    <source>
        <dbReference type="Proteomes" id="UP000507470"/>
    </source>
</evidence>
<feature type="transmembrane region" description="Helical" evidence="14">
    <location>
        <begin position="545"/>
        <end position="567"/>
    </location>
</feature>
<evidence type="ECO:0000256" key="14">
    <source>
        <dbReference type="SAM" id="Phobius"/>
    </source>
</evidence>
<feature type="transmembrane region" description="Helical" evidence="14">
    <location>
        <begin position="733"/>
        <end position="753"/>
    </location>
</feature>
<evidence type="ECO:0000256" key="1">
    <source>
        <dbReference type="ARBA" id="ARBA00004141"/>
    </source>
</evidence>
<dbReference type="PANTHER" id="PTHR45897:SF4">
    <property type="entry name" value="HIGH-AFFINITY CHOLINE TRANSPORTER 1"/>
    <property type="match status" value="1"/>
</dbReference>
<keyword evidence="8" id="KW-0915">Sodium</keyword>
<protein>
    <submittedName>
        <fullName evidence="15">SLC5A7</fullName>
    </submittedName>
</protein>
<dbReference type="PANTHER" id="PTHR45897">
    <property type="entry name" value="HIGH-AFFINITY CHOLINE TRANSPORTER 1"/>
    <property type="match status" value="1"/>
</dbReference>
<dbReference type="InterPro" id="IPR052244">
    <property type="entry name" value="Choline_transporter"/>
</dbReference>
<comment type="subcellular location">
    <subcellularLocation>
        <location evidence="1">Membrane</location>
        <topology evidence="1">Multi-pass membrane protein</topology>
    </subcellularLocation>
</comment>
<keyword evidence="12" id="KW-0739">Sodium transport</keyword>
<feature type="transmembrane region" description="Helical" evidence="14">
    <location>
        <begin position="628"/>
        <end position="652"/>
    </location>
</feature>
<keyword evidence="4 14" id="KW-0812">Transmembrane</keyword>
<sequence>MKTAGANVTLNPDEFIRKLNDINPQDIISEIKDDKIMYEQWKKVDMADGKKRTKIVQIELSNAEFVSAVLVQVCEFQQHVSRVRIQYKALTNLKENLPAGNAIEQMDFAENFSCCSADEVQSAYWNSSSVTLHPVVVYYKDGDDKMAHTNYVFVSDDLGHNIGTVYTILQKLMPKIKQNINDLKKIHYWTDSPSSQYRNKTAFYLVSDHQNLFGVDATWNYFETGHGKGPCDGIGGTSKRIADQAIKQGKIVVQDAREYYKHVQVHHTSATYVFVESTDCVKSRLELTEINKTLKPVQGTMQIHSVVGVTTGEIKTCITSCYCNDCLQGNFHDMTVANVMKSQIRNVPVDIPVDEQIEHENETVEVVEYVDESEREGEIDETENDEEERNNEEDRRLNVKSGQYAAVQYEKKWHVGKVIEVDENDNEYLVTFMRPSQGKNTGHSLYVWPSNEDELWVKRDDILCEIHEPVKVGRSGRSYAICQDDIELASRLVKATLPNTTLVGGAYINGTAEVMGKDGLIWCVAPVGFYHRNHYRYDVTYNTCIHMLIAVVVSTCMAILIIPFAWTNPAIDMNMSRIKDKWKGSLEPRLIGVYIDTWLLTIGGCFTWQGFYQRVHACKTTRIARNSVLVSAVLALLMGVPPAIAGVIGAATDWNQTMYSGNPELSQEEWSYVLPMVLAYHCPMTVSVFGLGAVSAAVMSSADSIVLAAGSVISHNLYKNCFKPKAFQRELTWVLRISILLTGIMGAVIAIAVKSVYGLFILCVDAMYVIQMPELTCALWFEKANGYGSLVGFIVGLLLRILGGEPVLSLPAVIKYPWYDPVAGQLFPHKTFAMMCCFIAIIAVSFLTDYIFTNDKVDMKFDIFNCFQQNKIEQKDKHQNNAFQ</sequence>
<organism evidence="15 16">
    <name type="scientific">Mytilus coruscus</name>
    <name type="common">Sea mussel</name>
    <dbReference type="NCBI Taxonomy" id="42192"/>
    <lineage>
        <taxon>Eukaryota</taxon>
        <taxon>Metazoa</taxon>
        <taxon>Spiralia</taxon>
        <taxon>Lophotrochozoa</taxon>
        <taxon>Mollusca</taxon>
        <taxon>Bivalvia</taxon>
        <taxon>Autobranchia</taxon>
        <taxon>Pteriomorphia</taxon>
        <taxon>Mytilida</taxon>
        <taxon>Mytiloidea</taxon>
        <taxon>Mytilidae</taxon>
        <taxon>Mytilinae</taxon>
        <taxon>Mytilus</taxon>
    </lineage>
</organism>
<dbReference type="Gene3D" id="1.20.1730.10">
    <property type="entry name" value="Sodium/glucose cotransporter"/>
    <property type="match status" value="1"/>
</dbReference>
<feature type="compositionally biased region" description="Acidic residues" evidence="13">
    <location>
        <begin position="370"/>
        <end position="391"/>
    </location>
</feature>
<proteinExistence type="inferred from homology"/>
<evidence type="ECO:0000256" key="13">
    <source>
        <dbReference type="SAM" id="MobiDB-lite"/>
    </source>
</evidence>
<dbReference type="Proteomes" id="UP000507470">
    <property type="component" value="Unassembled WGS sequence"/>
</dbReference>
<name>A0A6J8D9Y9_MYTCO</name>
<evidence type="ECO:0000313" key="15">
    <source>
        <dbReference type="EMBL" id="CAC5404481.1"/>
    </source>
</evidence>
<accession>A0A6J8D9Y9</accession>
<evidence type="ECO:0000256" key="9">
    <source>
        <dbReference type="ARBA" id="ARBA00023065"/>
    </source>
</evidence>
<dbReference type="GO" id="GO:0005886">
    <property type="term" value="C:plasma membrane"/>
    <property type="evidence" value="ECO:0007669"/>
    <property type="project" value="TreeGrafter"/>
</dbReference>
<dbReference type="PROSITE" id="PS50283">
    <property type="entry name" value="NA_SOLUT_SYMP_3"/>
    <property type="match status" value="1"/>
</dbReference>
<keyword evidence="3" id="KW-0813">Transport</keyword>
<evidence type="ECO:0000256" key="3">
    <source>
        <dbReference type="ARBA" id="ARBA00022448"/>
    </source>
</evidence>
<keyword evidence="9" id="KW-0406">Ion transport</keyword>
<dbReference type="GO" id="GO:0005307">
    <property type="term" value="F:choline:sodium symporter activity"/>
    <property type="evidence" value="ECO:0007669"/>
    <property type="project" value="TreeGrafter"/>
</dbReference>
<keyword evidence="10 14" id="KW-0472">Membrane</keyword>
<dbReference type="Pfam" id="PF00474">
    <property type="entry name" value="SSF"/>
    <property type="match status" value="1"/>
</dbReference>
<feature type="region of interest" description="Disordered" evidence="13">
    <location>
        <begin position="370"/>
        <end position="395"/>
    </location>
</feature>
<evidence type="ECO:0000256" key="11">
    <source>
        <dbReference type="ARBA" id="ARBA00023180"/>
    </source>
</evidence>
<dbReference type="InterPro" id="IPR001734">
    <property type="entry name" value="Na/solute_symporter"/>
</dbReference>
<evidence type="ECO:0000256" key="4">
    <source>
        <dbReference type="ARBA" id="ARBA00022692"/>
    </source>
</evidence>